<protein>
    <submittedName>
        <fullName evidence="1">Uncharacterized protein</fullName>
    </submittedName>
</protein>
<name>A0A426YL04_ENSVE</name>
<dbReference type="EMBL" id="AMZH03011689">
    <property type="protein sequence ID" value="RRT52394.1"/>
    <property type="molecule type" value="Genomic_DNA"/>
</dbReference>
<reference evidence="1 2" key="1">
    <citation type="journal article" date="2014" name="Agronomy (Basel)">
        <title>A Draft Genome Sequence for Ensete ventricosum, the Drought-Tolerant Tree Against Hunger.</title>
        <authorList>
            <person name="Harrison J."/>
            <person name="Moore K.A."/>
            <person name="Paszkiewicz K."/>
            <person name="Jones T."/>
            <person name="Grant M."/>
            <person name="Ambacheew D."/>
            <person name="Muzemil S."/>
            <person name="Studholme D.J."/>
        </authorList>
    </citation>
    <scope>NUCLEOTIDE SEQUENCE [LARGE SCALE GENOMIC DNA]</scope>
</reference>
<evidence type="ECO:0000313" key="2">
    <source>
        <dbReference type="Proteomes" id="UP000287651"/>
    </source>
</evidence>
<comment type="caution">
    <text evidence="1">The sequence shown here is derived from an EMBL/GenBank/DDBJ whole genome shotgun (WGS) entry which is preliminary data.</text>
</comment>
<sequence>MRLEERIRRLGSSSSSPVIGAKVLSIVLEFFEECAGKIPGPKLLGAAPLSSVLALSAWRRVTYVPWRRRATYVRQGQCPGERLRTSSCRLNRGLGYRKQGLSLSAQLAVPRLMSPAWRHQSKTPSLSAWSTHPQLAVPRLTRYVIASRLSFARGLLSFLLCSSTRNTKRLVEL</sequence>
<gene>
    <name evidence="1" type="ORF">B296_00021893</name>
</gene>
<accession>A0A426YL04</accession>
<evidence type="ECO:0000313" key="1">
    <source>
        <dbReference type="EMBL" id="RRT52394.1"/>
    </source>
</evidence>
<organism evidence="1 2">
    <name type="scientific">Ensete ventricosum</name>
    <name type="common">Abyssinian banana</name>
    <name type="synonym">Musa ensete</name>
    <dbReference type="NCBI Taxonomy" id="4639"/>
    <lineage>
        <taxon>Eukaryota</taxon>
        <taxon>Viridiplantae</taxon>
        <taxon>Streptophyta</taxon>
        <taxon>Embryophyta</taxon>
        <taxon>Tracheophyta</taxon>
        <taxon>Spermatophyta</taxon>
        <taxon>Magnoliopsida</taxon>
        <taxon>Liliopsida</taxon>
        <taxon>Zingiberales</taxon>
        <taxon>Musaceae</taxon>
        <taxon>Ensete</taxon>
    </lineage>
</organism>
<dbReference type="AlphaFoldDB" id="A0A426YL04"/>
<proteinExistence type="predicted"/>
<dbReference type="Proteomes" id="UP000287651">
    <property type="component" value="Unassembled WGS sequence"/>
</dbReference>